<evidence type="ECO:0000256" key="1">
    <source>
        <dbReference type="ARBA" id="ARBA00022737"/>
    </source>
</evidence>
<dbReference type="InterPro" id="IPR006287">
    <property type="entry name" value="DJ-1"/>
</dbReference>
<feature type="domain" description="DJ-1/PfpI" evidence="2">
    <location>
        <begin position="64"/>
        <end position="230"/>
    </location>
</feature>
<dbReference type="PANTHER" id="PTHR48094:SF12">
    <property type="entry name" value="PARKINSON DISEASE PROTEIN 7 HOMOLOG"/>
    <property type="match status" value="1"/>
</dbReference>
<dbReference type="CDD" id="cd03135">
    <property type="entry name" value="GATase1_DJ-1"/>
    <property type="match status" value="1"/>
</dbReference>
<gene>
    <name evidence="3" type="ORF">ASEP1449_LOCUS1825</name>
</gene>
<dbReference type="GO" id="GO:0005737">
    <property type="term" value="C:cytoplasm"/>
    <property type="evidence" value="ECO:0007669"/>
    <property type="project" value="UniProtKB-ARBA"/>
</dbReference>
<dbReference type="InterPro" id="IPR050325">
    <property type="entry name" value="Prot/Nucl_acid_deglycase"/>
</dbReference>
<organism evidence="3">
    <name type="scientific">Attheya septentrionalis</name>
    <dbReference type="NCBI Taxonomy" id="420275"/>
    <lineage>
        <taxon>Eukaryota</taxon>
        <taxon>Sar</taxon>
        <taxon>Stramenopiles</taxon>
        <taxon>Ochrophyta</taxon>
        <taxon>Bacillariophyta</taxon>
        <taxon>Coscinodiscophyceae</taxon>
        <taxon>Chaetocerotophycidae</taxon>
        <taxon>Chaetocerotales</taxon>
        <taxon>Attheyaceae</taxon>
        <taxon>Attheya</taxon>
    </lineage>
</organism>
<dbReference type="Gene3D" id="3.40.50.880">
    <property type="match status" value="1"/>
</dbReference>
<dbReference type="InterPro" id="IPR029062">
    <property type="entry name" value="Class_I_gatase-like"/>
</dbReference>
<sequence length="251" mass="26673">MFRFARGSISVVAAIACVGGGSTIIVRAFATRNAIHRSSSYVQQQAAQKMSSSAETNDDSSVVKRVLVPIGDGSEEIETACLTDTLTRFGAQVVVASVMPSKEKVCTMSRGIRFLADVTIDEAAKEEWDLVALPGGMPGAEHLRDSEPLIRLLEKQRSQGKLYGAVCASPAVVLASKGLLGETNPKGATCYPAPAFRAMMDHPVNDDVVVQGNLVTSQGPGTSLKFALQLGEIMYGKKKADEIAKAMLVQR</sequence>
<dbReference type="Pfam" id="PF01965">
    <property type="entry name" value="DJ-1_PfpI"/>
    <property type="match status" value="1"/>
</dbReference>
<dbReference type="NCBIfam" id="TIGR01383">
    <property type="entry name" value="not_thiJ"/>
    <property type="match status" value="1"/>
</dbReference>
<proteinExistence type="predicted"/>
<dbReference type="PANTHER" id="PTHR48094">
    <property type="entry name" value="PROTEIN/NUCLEIC ACID DEGLYCASE DJ-1-RELATED"/>
    <property type="match status" value="1"/>
</dbReference>
<dbReference type="FunFam" id="3.40.50.880:FF:000015">
    <property type="entry name" value="Protein DJ-1 homolog C"/>
    <property type="match status" value="1"/>
</dbReference>
<dbReference type="SUPFAM" id="SSF52317">
    <property type="entry name" value="Class I glutamine amidotransferase-like"/>
    <property type="match status" value="1"/>
</dbReference>
<dbReference type="GO" id="GO:1903189">
    <property type="term" value="P:glyoxal metabolic process"/>
    <property type="evidence" value="ECO:0007669"/>
    <property type="project" value="TreeGrafter"/>
</dbReference>
<dbReference type="PROSITE" id="PS51257">
    <property type="entry name" value="PROKAR_LIPOPROTEIN"/>
    <property type="match status" value="1"/>
</dbReference>
<name>A0A7S2U6H0_9STRA</name>
<dbReference type="InterPro" id="IPR002818">
    <property type="entry name" value="DJ-1/PfpI"/>
</dbReference>
<protein>
    <recommendedName>
        <fullName evidence="2">DJ-1/PfpI domain-containing protein</fullName>
    </recommendedName>
</protein>
<dbReference type="EMBL" id="HBHQ01002812">
    <property type="protein sequence ID" value="CAD9810002.1"/>
    <property type="molecule type" value="Transcribed_RNA"/>
</dbReference>
<evidence type="ECO:0000313" key="3">
    <source>
        <dbReference type="EMBL" id="CAD9810002.1"/>
    </source>
</evidence>
<evidence type="ECO:0000259" key="2">
    <source>
        <dbReference type="Pfam" id="PF01965"/>
    </source>
</evidence>
<dbReference type="AlphaFoldDB" id="A0A7S2U6H0"/>
<accession>A0A7S2U6H0</accession>
<keyword evidence="1" id="KW-0677">Repeat</keyword>
<reference evidence="3" key="1">
    <citation type="submission" date="2021-01" db="EMBL/GenBank/DDBJ databases">
        <authorList>
            <person name="Corre E."/>
            <person name="Pelletier E."/>
            <person name="Niang G."/>
            <person name="Scheremetjew M."/>
            <person name="Finn R."/>
            <person name="Kale V."/>
            <person name="Holt S."/>
            <person name="Cochrane G."/>
            <person name="Meng A."/>
            <person name="Brown T."/>
            <person name="Cohen L."/>
        </authorList>
    </citation>
    <scope>NUCLEOTIDE SEQUENCE</scope>
    <source>
        <strain evidence="3">CCMP2084</strain>
    </source>
</reference>